<protein>
    <recommendedName>
        <fullName evidence="3">Ig-like domain-containing protein</fullName>
    </recommendedName>
</protein>
<dbReference type="InterPro" id="IPR013783">
    <property type="entry name" value="Ig-like_fold"/>
</dbReference>
<evidence type="ECO:0008006" key="3">
    <source>
        <dbReference type="Google" id="ProtNLM"/>
    </source>
</evidence>
<accession>A0A9N9WBU2</accession>
<keyword evidence="2" id="KW-1185">Reference proteome</keyword>
<evidence type="ECO:0000313" key="1">
    <source>
        <dbReference type="EMBL" id="CAG9788299.1"/>
    </source>
</evidence>
<dbReference type="SUPFAM" id="SSF48726">
    <property type="entry name" value="Immunoglobulin"/>
    <property type="match status" value="1"/>
</dbReference>
<dbReference type="Proteomes" id="UP001153714">
    <property type="component" value="Chromosome 19"/>
</dbReference>
<dbReference type="OrthoDB" id="7310971at2759"/>
<dbReference type="EMBL" id="OU893350">
    <property type="protein sequence ID" value="CAG9788299.1"/>
    <property type="molecule type" value="Genomic_DNA"/>
</dbReference>
<organism evidence="1 2">
    <name type="scientific">Diatraea saccharalis</name>
    <name type="common">sugarcane borer</name>
    <dbReference type="NCBI Taxonomy" id="40085"/>
    <lineage>
        <taxon>Eukaryota</taxon>
        <taxon>Metazoa</taxon>
        <taxon>Ecdysozoa</taxon>
        <taxon>Arthropoda</taxon>
        <taxon>Hexapoda</taxon>
        <taxon>Insecta</taxon>
        <taxon>Pterygota</taxon>
        <taxon>Neoptera</taxon>
        <taxon>Endopterygota</taxon>
        <taxon>Lepidoptera</taxon>
        <taxon>Glossata</taxon>
        <taxon>Ditrysia</taxon>
        <taxon>Pyraloidea</taxon>
        <taxon>Crambidae</taxon>
        <taxon>Crambinae</taxon>
        <taxon>Diatraea</taxon>
    </lineage>
</organism>
<reference evidence="1" key="2">
    <citation type="submission" date="2022-10" db="EMBL/GenBank/DDBJ databases">
        <authorList>
            <consortium name="ENA_rothamsted_submissions"/>
            <consortium name="culmorum"/>
            <person name="King R."/>
        </authorList>
    </citation>
    <scope>NUCLEOTIDE SEQUENCE</scope>
</reference>
<evidence type="ECO:0000313" key="2">
    <source>
        <dbReference type="Proteomes" id="UP001153714"/>
    </source>
</evidence>
<dbReference type="Gene3D" id="2.60.40.10">
    <property type="entry name" value="Immunoglobulins"/>
    <property type="match status" value="1"/>
</dbReference>
<reference evidence="1" key="1">
    <citation type="submission" date="2021-12" db="EMBL/GenBank/DDBJ databases">
        <authorList>
            <person name="King R."/>
        </authorList>
    </citation>
    <scope>NUCLEOTIDE SEQUENCE</scope>
</reference>
<name>A0A9N9WBU2_9NEOP</name>
<dbReference type="InterPro" id="IPR036179">
    <property type="entry name" value="Ig-like_dom_sf"/>
</dbReference>
<dbReference type="AlphaFoldDB" id="A0A9N9WBU2"/>
<gene>
    <name evidence="1" type="ORF">DIATSA_LOCUS6115</name>
</gene>
<sequence length="306" mass="35159">MSAGTDSLKEKEKHRIIQLLISLMVKSTTVDLTHEWKQNFGWEITCSWKLLADDSLQSVKLYKNGNQFIIFRPENQRSMNHSWYSETVSKLDCAEDDNGVTGKCVMTYEPQLAPRKDFTFGCEVSGERPYFRTDQKEIFVEYLIPPSDTEITVTKFESGTVSVNCSASGLPAPKIMWTINNQRFFKPIIFLKVPANYLGPPVWNATSKLWQVWSSFNPQPEDLYSLQCTPEIQKGKQVIRGQSAMYSNAPDRLRITIVPLSLFRGYHYKYGDSQNENIKNDFAVTLGCYKFDVKLIMTCRYNTELG</sequence>
<proteinExistence type="predicted"/>